<gene>
    <name evidence="6" type="ORF">TL08_06005</name>
</gene>
<dbReference type="InterPro" id="IPR018357">
    <property type="entry name" value="Hexapep_transf_CS"/>
</dbReference>
<dbReference type="Pfam" id="PF12464">
    <property type="entry name" value="Mac"/>
    <property type="match status" value="1"/>
</dbReference>
<name>A0AAC9MXG5_9PSEU</name>
<accession>A0AAC9MXG5</accession>
<dbReference type="InterPro" id="IPR024688">
    <property type="entry name" value="Mac_dom"/>
</dbReference>
<proteinExistence type="inferred from homology"/>
<dbReference type="GO" id="GO:0008925">
    <property type="term" value="F:maltose O-acetyltransferase activity"/>
    <property type="evidence" value="ECO:0007669"/>
    <property type="project" value="UniProtKB-EC"/>
</dbReference>
<dbReference type="SMART" id="SM01266">
    <property type="entry name" value="Mac"/>
    <property type="match status" value="1"/>
</dbReference>
<dbReference type="PANTHER" id="PTHR23416">
    <property type="entry name" value="SIALIC ACID SYNTHASE-RELATED"/>
    <property type="match status" value="1"/>
</dbReference>
<comment type="similarity">
    <text evidence="1">Belongs to the transferase hexapeptide repeat family.</text>
</comment>
<dbReference type="InterPro" id="IPR051159">
    <property type="entry name" value="Hexapeptide_acetyltransf"/>
</dbReference>
<dbReference type="FunFam" id="2.160.10.10:FF:000025">
    <property type="entry name" value="Hexapeptide-repeat containing-acetyltransferase"/>
    <property type="match status" value="1"/>
</dbReference>
<evidence type="ECO:0000256" key="4">
    <source>
        <dbReference type="ARBA" id="ARBA00023315"/>
    </source>
</evidence>
<dbReference type="InterPro" id="IPR001451">
    <property type="entry name" value="Hexapep"/>
</dbReference>
<dbReference type="SUPFAM" id="SSF51161">
    <property type="entry name" value="Trimeric LpxA-like enzymes"/>
    <property type="match status" value="1"/>
</dbReference>
<evidence type="ECO:0000256" key="2">
    <source>
        <dbReference type="ARBA" id="ARBA00022679"/>
    </source>
</evidence>
<evidence type="ECO:0000256" key="3">
    <source>
        <dbReference type="ARBA" id="ARBA00022737"/>
    </source>
</evidence>
<dbReference type="EC" id="2.3.1.79" evidence="6"/>
<keyword evidence="4 6" id="KW-0012">Acyltransferase</keyword>
<dbReference type="PANTHER" id="PTHR23416:SF23">
    <property type="entry name" value="ACETYLTRANSFERASE C18B11.09C-RELATED"/>
    <property type="match status" value="1"/>
</dbReference>
<dbReference type="PROSITE" id="PS00101">
    <property type="entry name" value="HEXAPEP_TRANSFERASES"/>
    <property type="match status" value="1"/>
</dbReference>
<evidence type="ECO:0000313" key="6">
    <source>
        <dbReference type="EMBL" id="AOS62026.1"/>
    </source>
</evidence>
<protein>
    <submittedName>
        <fullName evidence="6">Acetyltransferase (Isoleucine patch superfamily)</fullName>
        <ecNumber evidence="6">2.3.1.79</ecNumber>
    </submittedName>
</protein>
<dbReference type="Gene3D" id="2.160.10.10">
    <property type="entry name" value="Hexapeptide repeat proteins"/>
    <property type="match status" value="1"/>
</dbReference>
<sequence length="214" mass="22327">MTARAATRLAESIDFSTLTTMTDAAHGAGDDTRSNREKMLAGEPYVFDAELAEHNDRAARLAARFGEIAPHDAAAGRAILEELLGAIGEETVIRGPLYVDYGSGLHIGARSFANFGLVALDVARITIGDDVQIGPNVQLLTPTHPVAPEPRRQKFESAEPITIGDNVWLGGGAIVLAGVTIGDNTVVGAGAVVTKDLPANVVAVGNPAKVVREI</sequence>
<keyword evidence="3" id="KW-0677">Repeat</keyword>
<dbReference type="KEGG" id="ahm:TL08_06005"/>
<feature type="domain" description="Maltose/galactoside acetyltransferase" evidence="5">
    <location>
        <begin position="36"/>
        <end position="89"/>
    </location>
</feature>
<evidence type="ECO:0000256" key="1">
    <source>
        <dbReference type="ARBA" id="ARBA00007274"/>
    </source>
</evidence>
<reference evidence="7" key="1">
    <citation type="submission" date="2016-03" db="EMBL/GenBank/DDBJ databases">
        <title>Complete genome sequence of the type strain Actinoalloteichus hymeniacidonis DSM 45092.</title>
        <authorList>
            <person name="Schaffert L."/>
            <person name="Albersmeier A."/>
            <person name="Winkler A."/>
            <person name="Kalinowski J."/>
            <person name="Zotchev S."/>
            <person name="Ruckert C."/>
        </authorList>
    </citation>
    <scope>NUCLEOTIDE SEQUENCE [LARGE SCALE GENOMIC DNA]</scope>
    <source>
        <strain evidence="7">HPA177(T) (DSM 45092(T))</strain>
    </source>
</reference>
<dbReference type="Proteomes" id="UP000095210">
    <property type="component" value="Chromosome"/>
</dbReference>
<keyword evidence="7" id="KW-1185">Reference proteome</keyword>
<keyword evidence="2 6" id="KW-0808">Transferase</keyword>
<dbReference type="CDD" id="cd03357">
    <property type="entry name" value="LbH_MAT_GAT"/>
    <property type="match status" value="1"/>
</dbReference>
<organism evidence="6 7">
    <name type="scientific">Actinoalloteichus hymeniacidonis</name>
    <dbReference type="NCBI Taxonomy" id="340345"/>
    <lineage>
        <taxon>Bacteria</taxon>
        <taxon>Bacillati</taxon>
        <taxon>Actinomycetota</taxon>
        <taxon>Actinomycetes</taxon>
        <taxon>Pseudonocardiales</taxon>
        <taxon>Pseudonocardiaceae</taxon>
        <taxon>Actinoalloteichus</taxon>
    </lineage>
</organism>
<evidence type="ECO:0000259" key="5">
    <source>
        <dbReference type="SMART" id="SM01266"/>
    </source>
</evidence>
<dbReference type="EMBL" id="CP014859">
    <property type="protein sequence ID" value="AOS62026.1"/>
    <property type="molecule type" value="Genomic_DNA"/>
</dbReference>
<dbReference type="InterPro" id="IPR011004">
    <property type="entry name" value="Trimer_LpxA-like_sf"/>
</dbReference>
<dbReference type="GO" id="GO:0005829">
    <property type="term" value="C:cytosol"/>
    <property type="evidence" value="ECO:0007669"/>
    <property type="project" value="TreeGrafter"/>
</dbReference>
<evidence type="ECO:0000313" key="7">
    <source>
        <dbReference type="Proteomes" id="UP000095210"/>
    </source>
</evidence>
<dbReference type="AlphaFoldDB" id="A0AAC9MXG5"/>
<dbReference type="Pfam" id="PF00132">
    <property type="entry name" value="Hexapep"/>
    <property type="match status" value="1"/>
</dbReference>